<dbReference type="Gene3D" id="1.10.340.30">
    <property type="entry name" value="Hypothetical protein, domain 2"/>
    <property type="match status" value="1"/>
</dbReference>
<organism evidence="4 5">
    <name type="scientific">Dorcoceras hygrometricum</name>
    <dbReference type="NCBI Taxonomy" id="472368"/>
    <lineage>
        <taxon>Eukaryota</taxon>
        <taxon>Viridiplantae</taxon>
        <taxon>Streptophyta</taxon>
        <taxon>Embryophyta</taxon>
        <taxon>Tracheophyta</taxon>
        <taxon>Spermatophyta</taxon>
        <taxon>Magnoliopsida</taxon>
        <taxon>eudicotyledons</taxon>
        <taxon>Gunneridae</taxon>
        <taxon>Pentapetalae</taxon>
        <taxon>asterids</taxon>
        <taxon>lamiids</taxon>
        <taxon>Lamiales</taxon>
        <taxon>Gesneriaceae</taxon>
        <taxon>Didymocarpoideae</taxon>
        <taxon>Trichosporeae</taxon>
        <taxon>Loxocarpinae</taxon>
        <taxon>Dorcoceras</taxon>
    </lineage>
</organism>
<feature type="compositionally biased region" description="Basic residues" evidence="3">
    <location>
        <begin position="392"/>
        <end position="405"/>
    </location>
</feature>
<dbReference type="OrthoDB" id="10265068at2759"/>
<dbReference type="Proteomes" id="UP000250235">
    <property type="component" value="Unassembled WGS sequence"/>
</dbReference>
<feature type="region of interest" description="Disordered" evidence="3">
    <location>
        <begin position="82"/>
        <end position="124"/>
    </location>
</feature>
<protein>
    <submittedName>
        <fullName evidence="4">Methyl-CpG-binding domain protein 4-like</fullName>
    </submittedName>
</protein>
<dbReference type="InterPro" id="IPR011257">
    <property type="entry name" value="DNA_glycosylase"/>
</dbReference>
<dbReference type="AlphaFoldDB" id="A0A2Z7ALZ3"/>
<dbReference type="PANTHER" id="PTHR15074:SF0">
    <property type="entry name" value="METHYL-CPG-BINDING DOMAIN PROTEIN 4-LIKE PROTEIN"/>
    <property type="match status" value="1"/>
</dbReference>
<dbReference type="SUPFAM" id="SSF48150">
    <property type="entry name" value="DNA-glycosylase"/>
    <property type="match status" value="1"/>
</dbReference>
<evidence type="ECO:0000256" key="3">
    <source>
        <dbReference type="SAM" id="MobiDB-lite"/>
    </source>
</evidence>
<proteinExistence type="predicted"/>
<dbReference type="PANTHER" id="PTHR15074">
    <property type="entry name" value="METHYL-CPG-BINDING PROTEIN"/>
    <property type="match status" value="1"/>
</dbReference>
<evidence type="ECO:0000313" key="4">
    <source>
        <dbReference type="EMBL" id="KZV22831.1"/>
    </source>
</evidence>
<evidence type="ECO:0000256" key="2">
    <source>
        <dbReference type="ARBA" id="ARBA00023242"/>
    </source>
</evidence>
<keyword evidence="5" id="KW-1185">Reference proteome</keyword>
<dbReference type="GO" id="GO:0005634">
    <property type="term" value="C:nucleus"/>
    <property type="evidence" value="ECO:0007669"/>
    <property type="project" value="UniProtKB-SubCell"/>
</dbReference>
<name>A0A2Z7ALZ3_9LAMI</name>
<evidence type="ECO:0000313" key="5">
    <source>
        <dbReference type="Proteomes" id="UP000250235"/>
    </source>
</evidence>
<dbReference type="InterPro" id="IPR045138">
    <property type="entry name" value="MeCP2/MBD4"/>
</dbReference>
<evidence type="ECO:0000256" key="1">
    <source>
        <dbReference type="ARBA" id="ARBA00004123"/>
    </source>
</evidence>
<comment type="subcellular location">
    <subcellularLocation>
        <location evidence="1">Nucleus</location>
    </subcellularLocation>
</comment>
<sequence>MEDDSGTGFPVRVVTKRGKTCNDTQFSAIYTDHTDPCLFEEKKRKKREHEEKSYVVVSNDFTQKCLKEEDSGTGFPVCVKTKREKKRKDKDSAHFSETSTDVPVPSLFEKKKKGKKRRREYQMKEESDVVSPFFAMKCSNDEDSGTGFPDCVKIKREKKRKNDDNSHFSETCTYGLDSSLIEKNKKKRKKGEYQMKEESDVVSPYFATKCVKDEKESNNVVSSYFAAKCLKDEDLGNFPLCVKTKREKRNVEVSSVKEYTSVGVRKRVELEPGFLDSVDVETSASEVDKAMHEAWLDDFFSQFAYTGGAKSCDLQCNTSEKNVNRCNLVAESKLKLSNGKKGVWDKGRVVSPYFVKEAKADAIEQGQKKESVSIRKVSPYFASSDQEDVHLRKVQTKGRKRKRSKPSPTLTKAGKRDEAYRRITQDITWKPPRLKVELIQHDHASDPWKVLVICMLLNVTGGKQLKSVLPELFKLCPNAKRATEIPASHIENVIRTLGLQRKRSLAIQRLSREYLEESWTYVTDLHGVGKYAADAYAIFCTGKWERVKPCDKELARYWENLCNHFSSEGASSVP</sequence>
<dbReference type="EMBL" id="KV014063">
    <property type="protein sequence ID" value="KZV22831.1"/>
    <property type="molecule type" value="Genomic_DNA"/>
</dbReference>
<dbReference type="GO" id="GO:0003677">
    <property type="term" value="F:DNA binding"/>
    <property type="evidence" value="ECO:0007669"/>
    <property type="project" value="InterPro"/>
</dbReference>
<dbReference type="GO" id="GO:0003824">
    <property type="term" value="F:catalytic activity"/>
    <property type="evidence" value="ECO:0007669"/>
    <property type="project" value="InterPro"/>
</dbReference>
<keyword evidence="2" id="KW-0539">Nucleus</keyword>
<dbReference type="GO" id="GO:0006281">
    <property type="term" value="P:DNA repair"/>
    <property type="evidence" value="ECO:0007669"/>
    <property type="project" value="InterPro"/>
</dbReference>
<feature type="region of interest" description="Disordered" evidence="3">
    <location>
        <begin position="392"/>
        <end position="416"/>
    </location>
</feature>
<feature type="compositionally biased region" description="Basic residues" evidence="3">
    <location>
        <begin position="110"/>
        <end position="119"/>
    </location>
</feature>
<reference evidence="4 5" key="1">
    <citation type="journal article" date="2015" name="Proc. Natl. Acad. Sci. U.S.A.">
        <title>The resurrection genome of Boea hygrometrica: A blueprint for survival of dehydration.</title>
        <authorList>
            <person name="Xiao L."/>
            <person name="Yang G."/>
            <person name="Zhang L."/>
            <person name="Yang X."/>
            <person name="Zhao S."/>
            <person name="Ji Z."/>
            <person name="Zhou Q."/>
            <person name="Hu M."/>
            <person name="Wang Y."/>
            <person name="Chen M."/>
            <person name="Xu Y."/>
            <person name="Jin H."/>
            <person name="Xiao X."/>
            <person name="Hu G."/>
            <person name="Bao F."/>
            <person name="Hu Y."/>
            <person name="Wan P."/>
            <person name="Li L."/>
            <person name="Deng X."/>
            <person name="Kuang T."/>
            <person name="Xiang C."/>
            <person name="Zhu J.K."/>
            <person name="Oliver M.J."/>
            <person name="He Y."/>
        </authorList>
    </citation>
    <scope>NUCLEOTIDE SEQUENCE [LARGE SCALE GENOMIC DNA]</scope>
    <source>
        <strain evidence="5">cv. XS01</strain>
    </source>
</reference>
<accession>A0A2Z7ALZ3</accession>
<gene>
    <name evidence="4" type="ORF">F511_31563</name>
</gene>